<dbReference type="Gramene" id="AET7Gv20893600.1">
    <property type="protein sequence ID" value="AET7Gv20893600.1"/>
    <property type="gene ID" value="AET7Gv20893600"/>
</dbReference>
<dbReference type="Proteomes" id="UP000015105">
    <property type="component" value="Chromosome 7D"/>
</dbReference>
<reference evidence="1" key="4">
    <citation type="submission" date="2019-03" db="UniProtKB">
        <authorList>
            <consortium name="EnsemblPlants"/>
        </authorList>
    </citation>
    <scope>IDENTIFICATION</scope>
</reference>
<name>A0A453SCK9_AEGTS</name>
<organism evidence="1 2">
    <name type="scientific">Aegilops tauschii subsp. strangulata</name>
    <name type="common">Goatgrass</name>
    <dbReference type="NCBI Taxonomy" id="200361"/>
    <lineage>
        <taxon>Eukaryota</taxon>
        <taxon>Viridiplantae</taxon>
        <taxon>Streptophyta</taxon>
        <taxon>Embryophyta</taxon>
        <taxon>Tracheophyta</taxon>
        <taxon>Spermatophyta</taxon>
        <taxon>Magnoliopsida</taxon>
        <taxon>Liliopsida</taxon>
        <taxon>Poales</taxon>
        <taxon>Poaceae</taxon>
        <taxon>BOP clade</taxon>
        <taxon>Pooideae</taxon>
        <taxon>Triticodae</taxon>
        <taxon>Triticeae</taxon>
        <taxon>Triticinae</taxon>
        <taxon>Aegilops</taxon>
    </lineage>
</organism>
<reference evidence="2" key="1">
    <citation type="journal article" date="2014" name="Science">
        <title>Ancient hybridizations among the ancestral genomes of bread wheat.</title>
        <authorList>
            <consortium name="International Wheat Genome Sequencing Consortium,"/>
            <person name="Marcussen T."/>
            <person name="Sandve S.R."/>
            <person name="Heier L."/>
            <person name="Spannagl M."/>
            <person name="Pfeifer M."/>
            <person name="Jakobsen K.S."/>
            <person name="Wulff B.B."/>
            <person name="Steuernagel B."/>
            <person name="Mayer K.F."/>
            <person name="Olsen O.A."/>
        </authorList>
    </citation>
    <scope>NUCLEOTIDE SEQUENCE [LARGE SCALE GENOMIC DNA]</scope>
    <source>
        <strain evidence="2">cv. AL8/78</strain>
    </source>
</reference>
<proteinExistence type="predicted"/>
<accession>A0A453SCK9</accession>
<reference evidence="1" key="5">
    <citation type="journal article" date="2021" name="G3 (Bethesda)">
        <title>Aegilops tauschii genome assembly Aet v5.0 features greater sequence contiguity and improved annotation.</title>
        <authorList>
            <person name="Wang L."/>
            <person name="Zhu T."/>
            <person name="Rodriguez J.C."/>
            <person name="Deal K.R."/>
            <person name="Dubcovsky J."/>
            <person name="McGuire P.E."/>
            <person name="Lux T."/>
            <person name="Spannagl M."/>
            <person name="Mayer K.F.X."/>
            <person name="Baldrich P."/>
            <person name="Meyers B.C."/>
            <person name="Huo N."/>
            <person name="Gu Y.Q."/>
            <person name="Zhou H."/>
            <person name="Devos K.M."/>
            <person name="Bennetzen J.L."/>
            <person name="Unver T."/>
            <person name="Budak H."/>
            <person name="Gulick P.J."/>
            <person name="Galiba G."/>
            <person name="Kalapos B."/>
            <person name="Nelson D.R."/>
            <person name="Li P."/>
            <person name="You F.M."/>
            <person name="Luo M.C."/>
            <person name="Dvorak J."/>
        </authorList>
    </citation>
    <scope>NUCLEOTIDE SEQUENCE [LARGE SCALE GENOMIC DNA]</scope>
    <source>
        <strain evidence="1">cv. AL8/78</strain>
    </source>
</reference>
<keyword evidence="2" id="KW-1185">Reference proteome</keyword>
<reference evidence="1" key="3">
    <citation type="journal article" date="2017" name="Nature">
        <title>Genome sequence of the progenitor of the wheat D genome Aegilops tauschii.</title>
        <authorList>
            <person name="Luo M.C."/>
            <person name="Gu Y.Q."/>
            <person name="Puiu D."/>
            <person name="Wang H."/>
            <person name="Twardziok S.O."/>
            <person name="Deal K.R."/>
            <person name="Huo N."/>
            <person name="Zhu T."/>
            <person name="Wang L."/>
            <person name="Wang Y."/>
            <person name="McGuire P.E."/>
            <person name="Liu S."/>
            <person name="Long H."/>
            <person name="Ramasamy R.K."/>
            <person name="Rodriguez J.C."/>
            <person name="Van S.L."/>
            <person name="Yuan L."/>
            <person name="Wang Z."/>
            <person name="Xia Z."/>
            <person name="Xiao L."/>
            <person name="Anderson O.D."/>
            <person name="Ouyang S."/>
            <person name="Liang Y."/>
            <person name="Zimin A.V."/>
            <person name="Pertea G."/>
            <person name="Qi P."/>
            <person name="Bennetzen J.L."/>
            <person name="Dai X."/>
            <person name="Dawson M.W."/>
            <person name="Muller H.G."/>
            <person name="Kugler K."/>
            <person name="Rivarola-Duarte L."/>
            <person name="Spannagl M."/>
            <person name="Mayer K.F.X."/>
            <person name="Lu F.H."/>
            <person name="Bevan M.W."/>
            <person name="Leroy P."/>
            <person name="Li P."/>
            <person name="You F.M."/>
            <person name="Sun Q."/>
            <person name="Liu Z."/>
            <person name="Lyons E."/>
            <person name="Wicker T."/>
            <person name="Salzberg S.L."/>
            <person name="Devos K.M."/>
            <person name="Dvorak J."/>
        </authorList>
    </citation>
    <scope>NUCLEOTIDE SEQUENCE [LARGE SCALE GENOMIC DNA]</scope>
    <source>
        <strain evidence="1">cv. AL8/78</strain>
    </source>
</reference>
<reference evidence="2" key="2">
    <citation type="journal article" date="2017" name="Nat. Plants">
        <title>The Aegilops tauschii genome reveals multiple impacts of transposons.</title>
        <authorList>
            <person name="Zhao G."/>
            <person name="Zou C."/>
            <person name="Li K."/>
            <person name="Wang K."/>
            <person name="Li T."/>
            <person name="Gao L."/>
            <person name="Zhang X."/>
            <person name="Wang H."/>
            <person name="Yang Z."/>
            <person name="Liu X."/>
            <person name="Jiang W."/>
            <person name="Mao L."/>
            <person name="Kong X."/>
            <person name="Jiao Y."/>
            <person name="Jia J."/>
        </authorList>
    </citation>
    <scope>NUCLEOTIDE SEQUENCE [LARGE SCALE GENOMIC DNA]</scope>
    <source>
        <strain evidence="2">cv. AL8/78</strain>
    </source>
</reference>
<protein>
    <submittedName>
        <fullName evidence="1">Uncharacterized protein</fullName>
    </submittedName>
</protein>
<evidence type="ECO:0000313" key="2">
    <source>
        <dbReference type="Proteomes" id="UP000015105"/>
    </source>
</evidence>
<dbReference type="AlphaFoldDB" id="A0A453SCK9"/>
<evidence type="ECO:0000313" key="1">
    <source>
        <dbReference type="EnsemblPlants" id="AET7Gv20893600.1"/>
    </source>
</evidence>
<dbReference type="EnsemblPlants" id="AET7Gv20893600.1">
    <property type="protein sequence ID" value="AET7Gv20893600.1"/>
    <property type="gene ID" value="AET7Gv20893600"/>
</dbReference>
<sequence>NKIRHLRQFLRGWAKHLSGVYKVEKEKLLDLINSFELKAESSILDSKELETKFEAEMRLKELL</sequence>